<feature type="domain" description="Ribosomal RNA small subunit methyltransferase E methyltransferase" evidence="13">
    <location>
        <begin position="71"/>
        <end position="240"/>
    </location>
</feature>
<dbReference type="InterPro" id="IPR029028">
    <property type="entry name" value="Alpha/beta_knot_MTases"/>
</dbReference>
<evidence type="ECO:0000256" key="11">
    <source>
        <dbReference type="ARBA" id="ARBA00047944"/>
    </source>
</evidence>
<evidence type="ECO:0000256" key="8">
    <source>
        <dbReference type="ARBA" id="ARBA00022679"/>
    </source>
</evidence>
<dbReference type="RefSeq" id="WP_146621716.1">
    <property type="nucleotide sequence ID" value="NZ_BJCC01000009.1"/>
</dbReference>
<dbReference type="Gene3D" id="2.40.240.20">
    <property type="entry name" value="Hypothetical PUA domain-like, domain 1"/>
    <property type="match status" value="1"/>
</dbReference>
<keyword evidence="16" id="KW-1185">Reference proteome</keyword>
<comment type="caution">
    <text evidence="15">The sequence shown here is derived from an EMBL/GenBank/DDBJ whole genome shotgun (WGS) entry which is preliminary data.</text>
</comment>
<dbReference type="PANTHER" id="PTHR30027">
    <property type="entry name" value="RIBOSOMAL RNA SMALL SUBUNIT METHYLTRANSFERASE E"/>
    <property type="match status" value="1"/>
</dbReference>
<evidence type="ECO:0000256" key="12">
    <source>
        <dbReference type="PIRNR" id="PIRNR015601"/>
    </source>
</evidence>
<feature type="domain" description="Ribosomal RNA small subunit methyltransferase E PUA-like" evidence="14">
    <location>
        <begin position="16"/>
        <end position="62"/>
    </location>
</feature>
<keyword evidence="5 12" id="KW-0963">Cytoplasm</keyword>
<dbReference type="Pfam" id="PF04452">
    <property type="entry name" value="Methyltrans_RNA"/>
    <property type="match status" value="1"/>
</dbReference>
<evidence type="ECO:0000256" key="1">
    <source>
        <dbReference type="ARBA" id="ARBA00004496"/>
    </source>
</evidence>
<evidence type="ECO:0000256" key="7">
    <source>
        <dbReference type="ARBA" id="ARBA00022603"/>
    </source>
</evidence>
<comment type="similarity">
    <text evidence="2 12">Belongs to the RNA methyltransferase RsmE family.</text>
</comment>
<keyword evidence="6 12" id="KW-0698">rRNA processing</keyword>
<evidence type="ECO:0000256" key="4">
    <source>
        <dbReference type="ARBA" id="ARBA00013673"/>
    </source>
</evidence>
<dbReference type="Gene3D" id="3.40.1280.10">
    <property type="match status" value="1"/>
</dbReference>
<keyword evidence="9 12" id="KW-0949">S-adenosyl-L-methionine</keyword>
<dbReference type="SUPFAM" id="SSF75217">
    <property type="entry name" value="alpha/beta knot"/>
    <property type="match status" value="1"/>
</dbReference>
<keyword evidence="7 12" id="KW-0489">Methyltransferase</keyword>
<evidence type="ECO:0000256" key="6">
    <source>
        <dbReference type="ARBA" id="ARBA00022552"/>
    </source>
</evidence>
<protein>
    <recommendedName>
        <fullName evidence="4 12">Ribosomal RNA small subunit methyltransferase E</fullName>
        <ecNumber evidence="3 12">2.1.1.193</ecNumber>
    </recommendedName>
</protein>
<organism evidence="15 16">
    <name type="scientific">Enterococcus florum</name>
    <dbReference type="NCBI Taxonomy" id="2480627"/>
    <lineage>
        <taxon>Bacteria</taxon>
        <taxon>Bacillati</taxon>
        <taxon>Bacillota</taxon>
        <taxon>Bacilli</taxon>
        <taxon>Lactobacillales</taxon>
        <taxon>Enterococcaceae</taxon>
        <taxon>Enterococcus</taxon>
    </lineage>
</organism>
<evidence type="ECO:0000259" key="14">
    <source>
        <dbReference type="Pfam" id="PF20260"/>
    </source>
</evidence>
<evidence type="ECO:0000256" key="10">
    <source>
        <dbReference type="ARBA" id="ARBA00025699"/>
    </source>
</evidence>
<proteinExistence type="inferred from homology"/>
<dbReference type="OrthoDB" id="9815641at2"/>
<dbReference type="GO" id="GO:0070042">
    <property type="term" value="F:rRNA (uridine-N3-)-methyltransferase activity"/>
    <property type="evidence" value="ECO:0007669"/>
    <property type="project" value="TreeGrafter"/>
</dbReference>
<keyword evidence="8 12" id="KW-0808">Transferase</keyword>
<dbReference type="PIRSF" id="PIRSF015601">
    <property type="entry name" value="MTase_slr0722"/>
    <property type="match status" value="1"/>
</dbReference>
<name>A0A4P5PIR4_9ENTE</name>
<evidence type="ECO:0000313" key="16">
    <source>
        <dbReference type="Proteomes" id="UP000290567"/>
    </source>
</evidence>
<evidence type="ECO:0000256" key="3">
    <source>
        <dbReference type="ARBA" id="ARBA00012328"/>
    </source>
</evidence>
<comment type="catalytic activity">
    <reaction evidence="11 12">
        <text>uridine(1498) in 16S rRNA + S-adenosyl-L-methionine = N(3)-methyluridine(1498) in 16S rRNA + S-adenosyl-L-homocysteine + H(+)</text>
        <dbReference type="Rhea" id="RHEA:42920"/>
        <dbReference type="Rhea" id="RHEA-COMP:10283"/>
        <dbReference type="Rhea" id="RHEA-COMP:10284"/>
        <dbReference type="ChEBI" id="CHEBI:15378"/>
        <dbReference type="ChEBI" id="CHEBI:57856"/>
        <dbReference type="ChEBI" id="CHEBI:59789"/>
        <dbReference type="ChEBI" id="CHEBI:65315"/>
        <dbReference type="ChEBI" id="CHEBI:74502"/>
        <dbReference type="EC" id="2.1.1.193"/>
    </reaction>
</comment>
<evidence type="ECO:0000256" key="9">
    <source>
        <dbReference type="ARBA" id="ARBA00022691"/>
    </source>
</evidence>
<dbReference type="InterPro" id="IPR029026">
    <property type="entry name" value="tRNA_m1G_MTases_N"/>
</dbReference>
<gene>
    <name evidence="15" type="ORF">NRIC_11440</name>
</gene>
<evidence type="ECO:0000313" key="15">
    <source>
        <dbReference type="EMBL" id="GCF93253.1"/>
    </source>
</evidence>
<evidence type="ECO:0000256" key="5">
    <source>
        <dbReference type="ARBA" id="ARBA00022490"/>
    </source>
</evidence>
<dbReference type="SUPFAM" id="SSF88697">
    <property type="entry name" value="PUA domain-like"/>
    <property type="match status" value="1"/>
</dbReference>
<dbReference type="NCBIfam" id="NF008691">
    <property type="entry name" value="PRK11713.1-4"/>
    <property type="match status" value="1"/>
</dbReference>
<comment type="function">
    <text evidence="10 12">Specifically methylates the N3 position of the uracil ring of uridine 1498 (m3U1498) in 16S rRNA. Acts on the fully assembled 30S ribosomal subunit.</text>
</comment>
<dbReference type="Pfam" id="PF20260">
    <property type="entry name" value="PUA_4"/>
    <property type="match status" value="1"/>
</dbReference>
<dbReference type="PANTHER" id="PTHR30027:SF3">
    <property type="entry name" value="16S RRNA (URACIL(1498)-N(3))-METHYLTRANSFERASE"/>
    <property type="match status" value="1"/>
</dbReference>
<dbReference type="AlphaFoldDB" id="A0A4P5PIR4"/>
<dbReference type="InterPro" id="IPR046886">
    <property type="entry name" value="RsmE_MTase_dom"/>
</dbReference>
<dbReference type="InterPro" id="IPR006700">
    <property type="entry name" value="RsmE"/>
</dbReference>
<dbReference type="EMBL" id="BJCC01000009">
    <property type="protein sequence ID" value="GCF93253.1"/>
    <property type="molecule type" value="Genomic_DNA"/>
</dbReference>
<dbReference type="NCBIfam" id="TIGR00046">
    <property type="entry name" value="RsmE family RNA methyltransferase"/>
    <property type="match status" value="1"/>
</dbReference>
<evidence type="ECO:0000256" key="2">
    <source>
        <dbReference type="ARBA" id="ARBA00005528"/>
    </source>
</evidence>
<sequence>MQRYFIDQDYQPVVELTGEAHHHIVRVMRMVPGDQAFLVFRDQVAIKAEITNIGGESVQLKELEKETIARELPIEVTIASGFPKGEKLELIVQKATELGAQHFIAFPAEASVVKWDGKKQKKKQQRLQKIIQEAAEQSHRQYLPDIQFVDKEKELIHLFAAYDTVLVAYEESAKQGEQAQFIQSLHKMKSNSRVLVLFGPEGGLSPREVTAFQQAGAVLCGLGPRILRTETAPLYVMSALGFYYDLLNKSVIEKP</sequence>
<dbReference type="EC" id="2.1.1.193" evidence="3 12"/>
<dbReference type="GO" id="GO:0070475">
    <property type="term" value="P:rRNA base methylation"/>
    <property type="evidence" value="ECO:0007669"/>
    <property type="project" value="TreeGrafter"/>
</dbReference>
<dbReference type="InterPro" id="IPR015947">
    <property type="entry name" value="PUA-like_sf"/>
</dbReference>
<evidence type="ECO:0000259" key="13">
    <source>
        <dbReference type="Pfam" id="PF04452"/>
    </source>
</evidence>
<comment type="subcellular location">
    <subcellularLocation>
        <location evidence="1 12">Cytoplasm</location>
    </subcellularLocation>
</comment>
<reference evidence="16" key="1">
    <citation type="submission" date="2019-02" db="EMBL/GenBank/DDBJ databases">
        <title>Draft genome sequence of Enterococcus sp. Gos25-1.</title>
        <authorList>
            <person name="Tanaka N."/>
            <person name="Shiwa Y."/>
            <person name="Fujita N."/>
        </authorList>
    </citation>
    <scope>NUCLEOTIDE SEQUENCE [LARGE SCALE GENOMIC DNA]</scope>
    <source>
        <strain evidence="16">Gos25-1</strain>
    </source>
</reference>
<accession>A0A4P5PIR4</accession>
<dbReference type="InterPro" id="IPR046887">
    <property type="entry name" value="RsmE_PUA-like"/>
</dbReference>
<dbReference type="CDD" id="cd18084">
    <property type="entry name" value="RsmE-like"/>
    <property type="match status" value="1"/>
</dbReference>
<dbReference type="GO" id="GO:0005737">
    <property type="term" value="C:cytoplasm"/>
    <property type="evidence" value="ECO:0007669"/>
    <property type="project" value="UniProtKB-SubCell"/>
</dbReference>
<dbReference type="Proteomes" id="UP000290567">
    <property type="component" value="Unassembled WGS sequence"/>
</dbReference>